<dbReference type="SUPFAM" id="SSF47391">
    <property type="entry name" value="Dimerization-anchoring domain of cAMP-dependent PK regulatory subunit"/>
    <property type="match status" value="1"/>
</dbReference>
<protein>
    <recommendedName>
        <fullName evidence="5">RIIa domain-containing protein</fullName>
    </recommendedName>
</protein>
<dbReference type="EMBL" id="OVEO01000006">
    <property type="protein sequence ID" value="SPQ96876.1"/>
    <property type="molecule type" value="Genomic_DNA"/>
</dbReference>
<keyword evidence="2" id="KW-0496">Mitochondrion</keyword>
<reference evidence="2 4" key="2">
    <citation type="submission" date="2018-03" db="EMBL/GenBank/DDBJ databases">
        <authorList>
            <person name="Fogelqvist J."/>
        </authorList>
    </citation>
    <scope>NUCLEOTIDE SEQUENCE [LARGE SCALE GENOMIC DNA]</scope>
</reference>
<dbReference type="Proteomes" id="UP000039324">
    <property type="component" value="Unassembled WGS sequence"/>
</dbReference>
<dbReference type="Proteomes" id="UP000290189">
    <property type="component" value="Unassembled WGS sequence"/>
</dbReference>
<dbReference type="AlphaFoldDB" id="A0A0G4IHC4"/>
<evidence type="ECO:0000313" key="3">
    <source>
        <dbReference type="Proteomes" id="UP000039324"/>
    </source>
</evidence>
<name>A0A0G4IHC4_PLABS</name>
<organism evidence="1 3">
    <name type="scientific">Plasmodiophora brassicae</name>
    <name type="common">Clubroot disease agent</name>
    <dbReference type="NCBI Taxonomy" id="37360"/>
    <lineage>
        <taxon>Eukaryota</taxon>
        <taxon>Sar</taxon>
        <taxon>Rhizaria</taxon>
        <taxon>Endomyxa</taxon>
        <taxon>Phytomyxea</taxon>
        <taxon>Plasmodiophorida</taxon>
        <taxon>Plasmodiophoridae</taxon>
        <taxon>Plasmodiophora</taxon>
    </lineage>
</organism>
<keyword evidence="3" id="KW-1185">Reference proteome</keyword>
<geneLocation type="mitochondrion" evidence="2"/>
<evidence type="ECO:0000313" key="2">
    <source>
        <dbReference type="EMBL" id="SPQ96876.1"/>
    </source>
</evidence>
<gene>
    <name evidence="1" type="ORF">PBRA_000315</name>
    <name evidence="2" type="ORF">PLBR_LOCUS4091</name>
</gene>
<evidence type="ECO:0000313" key="1">
    <source>
        <dbReference type="EMBL" id="CEO94530.1"/>
    </source>
</evidence>
<proteinExistence type="predicted"/>
<reference evidence="1 3" key="1">
    <citation type="submission" date="2015-02" db="EMBL/GenBank/DDBJ databases">
        <authorList>
            <person name="Chooi Y.-H."/>
        </authorList>
    </citation>
    <scope>NUCLEOTIDE SEQUENCE [LARGE SCALE GENOMIC DNA]</scope>
    <source>
        <strain evidence="1">E3</strain>
    </source>
</reference>
<dbReference type="EMBL" id="CDSF01000001">
    <property type="protein sequence ID" value="CEO94530.1"/>
    <property type="molecule type" value="Genomic_DNA"/>
</dbReference>
<sequence>MANAPDFSSVLPFLTEEEQAKFTAGQSSIFVANEVYLREHPELGTLVRQFLIETLRARPANVEKFAYNYFCKKR</sequence>
<accession>A0A0G4IHC4</accession>
<dbReference type="CDD" id="cd22971">
    <property type="entry name" value="DD_RIIAD1"/>
    <property type="match status" value="1"/>
</dbReference>
<dbReference type="InterPro" id="IPR059162">
    <property type="entry name" value="RIIAD1"/>
</dbReference>
<evidence type="ECO:0000313" key="4">
    <source>
        <dbReference type="Proteomes" id="UP000290189"/>
    </source>
</evidence>
<dbReference type="OrthoDB" id="10249338at2759"/>
<dbReference type="Gene3D" id="1.20.890.10">
    <property type="entry name" value="cAMP-dependent protein kinase regulatory subunit, dimerization-anchoring domain"/>
    <property type="match status" value="1"/>
</dbReference>
<evidence type="ECO:0008006" key="5">
    <source>
        <dbReference type="Google" id="ProtNLM"/>
    </source>
</evidence>